<gene>
    <name evidence="2" type="ORF">IAC32_05535</name>
</gene>
<dbReference type="InterPro" id="IPR029062">
    <property type="entry name" value="Class_I_gatase-like"/>
</dbReference>
<evidence type="ECO:0000313" key="2">
    <source>
        <dbReference type="EMBL" id="MBO8447187.1"/>
    </source>
</evidence>
<dbReference type="CDD" id="cd03135">
    <property type="entry name" value="GATase1_DJ-1"/>
    <property type="match status" value="1"/>
</dbReference>
<reference evidence="2" key="2">
    <citation type="journal article" date="2021" name="PeerJ">
        <title>Extensive microbial diversity within the chicken gut microbiome revealed by metagenomics and culture.</title>
        <authorList>
            <person name="Gilroy R."/>
            <person name="Ravi A."/>
            <person name="Getino M."/>
            <person name="Pursley I."/>
            <person name="Horton D.L."/>
            <person name="Alikhan N.F."/>
            <person name="Baker D."/>
            <person name="Gharbi K."/>
            <person name="Hall N."/>
            <person name="Watson M."/>
            <person name="Adriaenssens E.M."/>
            <person name="Foster-Nyarko E."/>
            <person name="Jarju S."/>
            <person name="Secka A."/>
            <person name="Antonio M."/>
            <person name="Oren A."/>
            <person name="Chaudhuri R.R."/>
            <person name="La Ragione R."/>
            <person name="Hildebrand F."/>
            <person name="Pallen M.J."/>
        </authorList>
    </citation>
    <scope>NUCLEOTIDE SEQUENCE</scope>
    <source>
        <strain evidence="2">D3-1215</strain>
    </source>
</reference>
<accession>A0A9D9EH48</accession>
<dbReference type="SUPFAM" id="SSF52317">
    <property type="entry name" value="Class I glutamine amidotransferase-like"/>
    <property type="match status" value="1"/>
</dbReference>
<proteinExistence type="predicted"/>
<dbReference type="PANTHER" id="PTHR48094">
    <property type="entry name" value="PROTEIN/NUCLEIC ACID DEGLYCASE DJ-1-RELATED"/>
    <property type="match status" value="1"/>
</dbReference>
<evidence type="ECO:0000259" key="1">
    <source>
        <dbReference type="Pfam" id="PF01965"/>
    </source>
</evidence>
<dbReference type="AlphaFoldDB" id="A0A9D9EH48"/>
<dbReference type="InterPro" id="IPR050325">
    <property type="entry name" value="Prot/Nucl_acid_deglycase"/>
</dbReference>
<reference evidence="2" key="1">
    <citation type="submission" date="2020-10" db="EMBL/GenBank/DDBJ databases">
        <authorList>
            <person name="Gilroy R."/>
        </authorList>
    </citation>
    <scope>NUCLEOTIDE SEQUENCE</scope>
    <source>
        <strain evidence="2">D3-1215</strain>
    </source>
</reference>
<dbReference type="PANTHER" id="PTHR48094:SF12">
    <property type="entry name" value="PARKINSON DISEASE PROTEIN 7 HOMOLOG"/>
    <property type="match status" value="1"/>
</dbReference>
<dbReference type="InterPro" id="IPR002818">
    <property type="entry name" value="DJ-1/PfpI"/>
</dbReference>
<feature type="domain" description="DJ-1/PfpI" evidence="1">
    <location>
        <begin position="3"/>
        <end position="162"/>
    </location>
</feature>
<dbReference type="NCBIfam" id="TIGR01383">
    <property type="entry name" value="not_thiJ"/>
    <property type="match status" value="1"/>
</dbReference>
<dbReference type="InterPro" id="IPR006287">
    <property type="entry name" value="DJ-1"/>
</dbReference>
<dbReference type="Proteomes" id="UP000823637">
    <property type="component" value="Unassembled WGS sequence"/>
</dbReference>
<name>A0A9D9EH48_9BACT</name>
<dbReference type="EMBL" id="JADIMR010000083">
    <property type="protein sequence ID" value="MBO8447187.1"/>
    <property type="molecule type" value="Genomic_DNA"/>
</dbReference>
<comment type="caution">
    <text evidence="2">The sequence shown here is derived from an EMBL/GenBank/DDBJ whole genome shotgun (WGS) entry which is preliminary data.</text>
</comment>
<dbReference type="Gene3D" id="3.40.50.880">
    <property type="match status" value="1"/>
</dbReference>
<protein>
    <submittedName>
        <fullName evidence="2">DJ-1/PfpI family protein</fullName>
    </submittedName>
</protein>
<sequence>MNYVFLADGFEEVEALATVDVLRRCGIEVQTVSISETLEVAGAHGINVTADCKMEDVDLSLADFLILPGGLPGATNLRDCEALQEVLKQHAAKGGNLAAICAAPMVLGGLGLLEGKEATCYPGFEKYMIGAKPGSLPVVQDGNVITGKGPAFAFAFGLKIAEAIKGKEVARDVAAGMLLQ</sequence>
<dbReference type="Pfam" id="PF01965">
    <property type="entry name" value="DJ-1_PfpI"/>
    <property type="match status" value="1"/>
</dbReference>
<dbReference type="GO" id="GO:0005737">
    <property type="term" value="C:cytoplasm"/>
    <property type="evidence" value="ECO:0007669"/>
    <property type="project" value="TreeGrafter"/>
</dbReference>
<evidence type="ECO:0000313" key="3">
    <source>
        <dbReference type="Proteomes" id="UP000823637"/>
    </source>
</evidence>
<organism evidence="2 3">
    <name type="scientific">Candidatus Enterocola intestinipullorum</name>
    <dbReference type="NCBI Taxonomy" id="2840783"/>
    <lineage>
        <taxon>Bacteria</taxon>
        <taxon>Pseudomonadati</taxon>
        <taxon>Bacteroidota</taxon>
        <taxon>Bacteroidia</taxon>
        <taxon>Bacteroidales</taxon>
        <taxon>Candidatus Enterocola</taxon>
    </lineage>
</organism>